<evidence type="ECO:0000313" key="3">
    <source>
        <dbReference type="Proteomes" id="UP000821853"/>
    </source>
</evidence>
<proteinExistence type="predicted"/>
<evidence type="ECO:0000313" key="2">
    <source>
        <dbReference type="EMBL" id="KAH9364885.1"/>
    </source>
</evidence>
<sequence>MAAATAAIVKKRKNLDYATKMKAIQRVEPGGKMSDGGRRLRQSAEHFEYLVKKQSQHQGKSSEATNVPSLSCARSCPRES</sequence>
<dbReference type="Proteomes" id="UP000821853">
    <property type="component" value="Unassembled WGS sequence"/>
</dbReference>
<reference evidence="2 3" key="1">
    <citation type="journal article" date="2020" name="Cell">
        <title>Large-Scale Comparative Analyses of Tick Genomes Elucidate Their Genetic Diversity and Vector Capacities.</title>
        <authorList>
            <consortium name="Tick Genome and Microbiome Consortium (TIGMIC)"/>
            <person name="Jia N."/>
            <person name="Wang J."/>
            <person name="Shi W."/>
            <person name="Du L."/>
            <person name="Sun Y."/>
            <person name="Zhan W."/>
            <person name="Jiang J.F."/>
            <person name="Wang Q."/>
            <person name="Zhang B."/>
            <person name="Ji P."/>
            <person name="Bell-Sakyi L."/>
            <person name="Cui X.M."/>
            <person name="Yuan T.T."/>
            <person name="Jiang B.G."/>
            <person name="Yang W.F."/>
            <person name="Lam T.T."/>
            <person name="Chang Q.C."/>
            <person name="Ding S.J."/>
            <person name="Wang X.J."/>
            <person name="Zhu J.G."/>
            <person name="Ruan X.D."/>
            <person name="Zhao L."/>
            <person name="Wei J.T."/>
            <person name="Ye R.Z."/>
            <person name="Que T.C."/>
            <person name="Du C.H."/>
            <person name="Zhou Y.H."/>
            <person name="Cheng J.X."/>
            <person name="Dai P.F."/>
            <person name="Guo W.B."/>
            <person name="Han X.H."/>
            <person name="Huang E.J."/>
            <person name="Li L.F."/>
            <person name="Wei W."/>
            <person name="Gao Y.C."/>
            <person name="Liu J.Z."/>
            <person name="Shao H.Z."/>
            <person name="Wang X."/>
            <person name="Wang C.C."/>
            <person name="Yang T.C."/>
            <person name="Huo Q.B."/>
            <person name="Li W."/>
            <person name="Chen H.Y."/>
            <person name="Chen S.E."/>
            <person name="Zhou L.G."/>
            <person name="Ni X.B."/>
            <person name="Tian J.H."/>
            <person name="Sheng Y."/>
            <person name="Liu T."/>
            <person name="Pan Y.S."/>
            <person name="Xia L.Y."/>
            <person name="Li J."/>
            <person name="Zhao F."/>
            <person name="Cao W.C."/>
        </authorList>
    </citation>
    <scope>NUCLEOTIDE SEQUENCE [LARGE SCALE GENOMIC DNA]</scope>
    <source>
        <strain evidence="2">HaeL-2018</strain>
    </source>
</reference>
<gene>
    <name evidence="2" type="ORF">HPB48_023026</name>
</gene>
<feature type="compositionally biased region" description="Polar residues" evidence="1">
    <location>
        <begin position="56"/>
        <end position="69"/>
    </location>
</feature>
<name>A0A9J6FP99_HAELO</name>
<comment type="caution">
    <text evidence="2">The sequence shown here is derived from an EMBL/GenBank/DDBJ whole genome shotgun (WGS) entry which is preliminary data.</text>
</comment>
<accession>A0A9J6FP99</accession>
<evidence type="ECO:0000256" key="1">
    <source>
        <dbReference type="SAM" id="MobiDB-lite"/>
    </source>
</evidence>
<protein>
    <submittedName>
        <fullName evidence="2">Uncharacterized protein</fullName>
    </submittedName>
</protein>
<keyword evidence="3" id="KW-1185">Reference proteome</keyword>
<dbReference type="OrthoDB" id="6484486at2759"/>
<dbReference type="EMBL" id="JABSTR010000003">
    <property type="protein sequence ID" value="KAH9364885.1"/>
    <property type="molecule type" value="Genomic_DNA"/>
</dbReference>
<feature type="region of interest" description="Disordered" evidence="1">
    <location>
        <begin position="52"/>
        <end position="80"/>
    </location>
</feature>
<organism evidence="2 3">
    <name type="scientific">Haemaphysalis longicornis</name>
    <name type="common">Bush tick</name>
    <dbReference type="NCBI Taxonomy" id="44386"/>
    <lineage>
        <taxon>Eukaryota</taxon>
        <taxon>Metazoa</taxon>
        <taxon>Ecdysozoa</taxon>
        <taxon>Arthropoda</taxon>
        <taxon>Chelicerata</taxon>
        <taxon>Arachnida</taxon>
        <taxon>Acari</taxon>
        <taxon>Parasitiformes</taxon>
        <taxon>Ixodida</taxon>
        <taxon>Ixodoidea</taxon>
        <taxon>Ixodidae</taxon>
        <taxon>Haemaphysalinae</taxon>
        <taxon>Haemaphysalis</taxon>
    </lineage>
</organism>
<dbReference type="AlphaFoldDB" id="A0A9J6FP99"/>
<dbReference type="VEuPathDB" id="VectorBase:HLOH_049427"/>